<keyword evidence="3" id="KW-1185">Reference proteome</keyword>
<reference evidence="2" key="1">
    <citation type="submission" date="2023-04" db="EMBL/GenBank/DDBJ databases">
        <authorList>
            <person name="Vijverberg K."/>
            <person name="Xiong W."/>
            <person name="Schranz E."/>
        </authorList>
    </citation>
    <scope>NUCLEOTIDE SEQUENCE</scope>
</reference>
<accession>A0AA35VIK3</accession>
<evidence type="ECO:0000256" key="1">
    <source>
        <dbReference type="SAM" id="MobiDB-lite"/>
    </source>
</evidence>
<organism evidence="2 3">
    <name type="scientific">Lactuca saligna</name>
    <name type="common">Willowleaf lettuce</name>
    <dbReference type="NCBI Taxonomy" id="75948"/>
    <lineage>
        <taxon>Eukaryota</taxon>
        <taxon>Viridiplantae</taxon>
        <taxon>Streptophyta</taxon>
        <taxon>Embryophyta</taxon>
        <taxon>Tracheophyta</taxon>
        <taxon>Spermatophyta</taxon>
        <taxon>Magnoliopsida</taxon>
        <taxon>eudicotyledons</taxon>
        <taxon>Gunneridae</taxon>
        <taxon>Pentapetalae</taxon>
        <taxon>asterids</taxon>
        <taxon>campanulids</taxon>
        <taxon>Asterales</taxon>
        <taxon>Asteraceae</taxon>
        <taxon>Cichorioideae</taxon>
        <taxon>Cichorieae</taxon>
        <taxon>Lactucinae</taxon>
        <taxon>Lactuca</taxon>
    </lineage>
</organism>
<dbReference type="EMBL" id="OX465077">
    <property type="protein sequence ID" value="CAI9269409.1"/>
    <property type="molecule type" value="Genomic_DNA"/>
</dbReference>
<evidence type="ECO:0000313" key="3">
    <source>
        <dbReference type="Proteomes" id="UP001177003"/>
    </source>
</evidence>
<dbReference type="AlphaFoldDB" id="A0AA35VIK3"/>
<feature type="region of interest" description="Disordered" evidence="1">
    <location>
        <begin position="94"/>
        <end position="116"/>
    </location>
</feature>
<protein>
    <submittedName>
        <fullName evidence="2">Uncharacterized protein</fullName>
    </submittedName>
</protein>
<feature type="region of interest" description="Disordered" evidence="1">
    <location>
        <begin position="44"/>
        <end position="79"/>
    </location>
</feature>
<sequence length="116" mass="13213">MELANLEDIHEVPLKLQGDPYFHEGATMDPGDLLEEVGPLEYDEDDDIQEAPKSNEEGILKDTQEMDDHGERLSDKVQPLEDLIRDLGIRSKESEGLKRRKKVAKPHPNPLSSHWC</sequence>
<dbReference type="Proteomes" id="UP001177003">
    <property type="component" value="Chromosome 1"/>
</dbReference>
<evidence type="ECO:0000313" key="2">
    <source>
        <dbReference type="EMBL" id="CAI9269409.1"/>
    </source>
</evidence>
<feature type="compositionally biased region" description="Basic and acidic residues" evidence="1">
    <location>
        <begin position="53"/>
        <end position="79"/>
    </location>
</feature>
<proteinExistence type="predicted"/>
<name>A0AA35VIK3_LACSI</name>
<gene>
    <name evidence="2" type="ORF">LSALG_LOCUS9786</name>
</gene>